<dbReference type="RefSeq" id="WP_379893949.1">
    <property type="nucleotide sequence ID" value="NZ_CBCSCT010000086.1"/>
</dbReference>
<dbReference type="SUPFAM" id="SSF81301">
    <property type="entry name" value="Nucleotidyltransferase"/>
    <property type="match status" value="1"/>
</dbReference>
<organism evidence="1 2">
    <name type="scientific">Marinicrinis lubricantis</name>
    <dbReference type="NCBI Taxonomy" id="2086470"/>
    <lineage>
        <taxon>Bacteria</taxon>
        <taxon>Bacillati</taxon>
        <taxon>Bacillota</taxon>
        <taxon>Bacilli</taxon>
        <taxon>Bacillales</taxon>
        <taxon>Paenibacillaceae</taxon>
    </lineage>
</organism>
<evidence type="ECO:0000313" key="1">
    <source>
        <dbReference type="EMBL" id="MFC5986632.1"/>
    </source>
</evidence>
<proteinExistence type="predicted"/>
<gene>
    <name evidence="1" type="ORF">ACFPXP_09405</name>
</gene>
<protein>
    <submittedName>
        <fullName evidence="1">Nucleotidyltransferase domain-containing protein</fullName>
    </submittedName>
</protein>
<reference evidence="2" key="1">
    <citation type="journal article" date="2019" name="Int. J. Syst. Evol. Microbiol.">
        <title>The Global Catalogue of Microorganisms (GCM) 10K type strain sequencing project: providing services to taxonomists for standard genome sequencing and annotation.</title>
        <authorList>
            <consortium name="The Broad Institute Genomics Platform"/>
            <consortium name="The Broad Institute Genome Sequencing Center for Infectious Disease"/>
            <person name="Wu L."/>
            <person name="Ma J."/>
        </authorList>
    </citation>
    <scope>NUCLEOTIDE SEQUENCE [LARGE SCALE GENOMIC DNA]</scope>
    <source>
        <strain evidence="2">CCM 8749</strain>
    </source>
</reference>
<comment type="caution">
    <text evidence="1">The sequence shown here is derived from an EMBL/GenBank/DDBJ whole genome shotgun (WGS) entry which is preliminary data.</text>
</comment>
<dbReference type="InterPro" id="IPR019646">
    <property type="entry name" value="Aminoglyc_AdlTrfase"/>
</dbReference>
<keyword evidence="2" id="KW-1185">Reference proteome</keyword>
<sequence length="185" mass="22159">MKLIRVNQIMKNFKKPWAIAGGWSIDLFLGKVTREHDDIEIVLYRKDQSAIQEYLDDWSFKKVHNRTVLPWGKNEHLSLPIHETYAEKASKKIEILLNELDGEHWLYRRDSRIKRELDKAFLTTNSGIPILSPEIALLYKSKAPRPKDEMDFRNIYHYMSMEQKQWLRDSLKMTYIEHSWIDLLN</sequence>
<dbReference type="Proteomes" id="UP001596250">
    <property type="component" value="Unassembled WGS sequence"/>
</dbReference>
<evidence type="ECO:0000313" key="2">
    <source>
        <dbReference type="Proteomes" id="UP001596250"/>
    </source>
</evidence>
<dbReference type="Gene3D" id="3.30.460.40">
    <property type="match status" value="1"/>
</dbReference>
<accession>A0ABW1ING8</accession>
<dbReference type="EMBL" id="JBHSQV010000123">
    <property type="protein sequence ID" value="MFC5986632.1"/>
    <property type="molecule type" value="Genomic_DNA"/>
</dbReference>
<dbReference type="InterPro" id="IPR043519">
    <property type="entry name" value="NT_sf"/>
</dbReference>
<dbReference type="Pfam" id="PF10706">
    <property type="entry name" value="Aminoglyc_resit"/>
    <property type="match status" value="1"/>
</dbReference>
<name>A0ABW1ING8_9BACL</name>